<evidence type="ECO:0000313" key="8">
    <source>
        <dbReference type="Proteomes" id="UP000504603"/>
    </source>
</evidence>
<evidence type="ECO:0000256" key="7">
    <source>
        <dbReference type="SAM" id="MobiDB-lite"/>
    </source>
</evidence>
<name>A0A6J1CMA1_MOMCH</name>
<dbReference type="OrthoDB" id="652091at2759"/>
<dbReference type="InterPro" id="IPR016053">
    <property type="entry name" value="Haem_Oase-like"/>
</dbReference>
<evidence type="ECO:0000256" key="1">
    <source>
        <dbReference type="ARBA" id="ARBA00004229"/>
    </source>
</evidence>
<dbReference type="Proteomes" id="UP000504603">
    <property type="component" value="Unplaced"/>
</dbReference>
<dbReference type="GO" id="GO:0004392">
    <property type="term" value="F:heme oxygenase (decyclizing) activity"/>
    <property type="evidence" value="ECO:0007669"/>
    <property type="project" value="InterPro"/>
</dbReference>
<evidence type="ECO:0000313" key="9">
    <source>
        <dbReference type="RefSeq" id="XP_022142053.1"/>
    </source>
</evidence>
<dbReference type="InterPro" id="IPR002051">
    <property type="entry name" value="Haem_Oase"/>
</dbReference>
<comment type="subcellular location">
    <subcellularLocation>
        <location evidence="1">Plastid</location>
        <location evidence="1">Chloroplast</location>
    </subcellularLocation>
</comment>
<feature type="compositionally biased region" description="Acidic residues" evidence="7">
    <location>
        <begin position="124"/>
        <end position="134"/>
    </location>
</feature>
<dbReference type="GO" id="GO:0010024">
    <property type="term" value="P:phytochromobilin biosynthetic process"/>
    <property type="evidence" value="ECO:0007669"/>
    <property type="project" value="TreeGrafter"/>
</dbReference>
<proteinExistence type="inferred from homology"/>
<reference evidence="9" key="1">
    <citation type="submission" date="2025-08" db="UniProtKB">
        <authorList>
            <consortium name="RefSeq"/>
        </authorList>
    </citation>
    <scope>IDENTIFICATION</scope>
    <source>
        <strain evidence="9">OHB3-1</strain>
    </source>
</reference>
<evidence type="ECO:0000256" key="3">
    <source>
        <dbReference type="ARBA" id="ARBA00022528"/>
    </source>
</evidence>
<dbReference type="PANTHER" id="PTHR35703">
    <property type="entry name" value="HEME OXYGENASE 1, CHLOROPLASTIC-RELATED"/>
    <property type="match status" value="1"/>
</dbReference>
<evidence type="ECO:0000256" key="2">
    <source>
        <dbReference type="ARBA" id="ARBA00006134"/>
    </source>
</evidence>
<keyword evidence="8" id="KW-1185">Reference proteome</keyword>
<evidence type="ECO:0000256" key="6">
    <source>
        <dbReference type="ARBA" id="ARBA00022946"/>
    </source>
</evidence>
<evidence type="ECO:0000256" key="4">
    <source>
        <dbReference type="ARBA" id="ARBA00022531"/>
    </source>
</evidence>
<dbReference type="AlphaFoldDB" id="A0A6J1CMA1"/>
<accession>A0A6J1CMA1</accession>
<gene>
    <name evidence="9" type="primary">LOC111012272</name>
</gene>
<keyword evidence="4" id="KW-0602">Photosynthesis</keyword>
<dbReference type="RefSeq" id="XP_022142053.1">
    <property type="nucleotide sequence ID" value="XM_022286361.1"/>
</dbReference>
<feature type="region of interest" description="Disordered" evidence="7">
    <location>
        <begin position="118"/>
        <end position="151"/>
    </location>
</feature>
<dbReference type="GeneID" id="111012272"/>
<organism evidence="8 9">
    <name type="scientific">Momordica charantia</name>
    <name type="common">Bitter gourd</name>
    <name type="synonym">Balsam pear</name>
    <dbReference type="NCBI Taxonomy" id="3673"/>
    <lineage>
        <taxon>Eukaryota</taxon>
        <taxon>Viridiplantae</taxon>
        <taxon>Streptophyta</taxon>
        <taxon>Embryophyta</taxon>
        <taxon>Tracheophyta</taxon>
        <taxon>Spermatophyta</taxon>
        <taxon>Magnoliopsida</taxon>
        <taxon>eudicotyledons</taxon>
        <taxon>Gunneridae</taxon>
        <taxon>Pentapetalae</taxon>
        <taxon>rosids</taxon>
        <taxon>fabids</taxon>
        <taxon>Cucurbitales</taxon>
        <taxon>Cucurbitaceae</taxon>
        <taxon>Momordiceae</taxon>
        <taxon>Momordica</taxon>
    </lineage>
</organism>
<dbReference type="GO" id="GO:0009507">
    <property type="term" value="C:chloroplast"/>
    <property type="evidence" value="ECO:0007669"/>
    <property type="project" value="UniProtKB-SubCell"/>
</dbReference>
<dbReference type="PANTHER" id="PTHR35703:SF1">
    <property type="entry name" value="INACTIVE HEME OXYGENASE 2, CHLOROPLASTIC-RELATED"/>
    <property type="match status" value="1"/>
</dbReference>
<dbReference type="GO" id="GO:0006788">
    <property type="term" value="P:heme oxidation"/>
    <property type="evidence" value="ECO:0007669"/>
    <property type="project" value="InterPro"/>
</dbReference>
<dbReference type="CDD" id="cd19165">
    <property type="entry name" value="HemeO"/>
    <property type="match status" value="1"/>
</dbReference>
<sequence length="328" mass="36787">MSLPESVALQSFERISSTYASVSRSFSRVVPSRPLIISTSVMTRKMKVRNGGALSLCCLDSNHSAPLPSTTATSTSSAPPVLKRKKRYRKEYPGESKGITEELRFVAMRLRNVNGKKLSGDADSFSEDEVEERDDGNLMLSDNGNDENGDGVESWQPSLDGFLKYLVDSKLVFSTVEQIVDESSDVAYSYFRKSGLERSECLAKDLEWFSEQGIVVPTPSNPGVSYAKYLEELAERSAPLFLCHYYNIYFSHIAGGQVIAGQVSERLLEGRKLEFYTWAGDAEDLLKNVREKLNMLGEHWSRDAKNKCLREATKSFRFLGQIVRLIIL</sequence>
<protein>
    <submittedName>
        <fullName evidence="9">Probable inactive heme oxygenase 2, chloroplastic</fullName>
    </submittedName>
</protein>
<keyword evidence="6" id="KW-0809">Transit peptide</keyword>
<dbReference type="Pfam" id="PF01126">
    <property type="entry name" value="Heme_oxygenase"/>
    <property type="match status" value="1"/>
</dbReference>
<dbReference type="InterPro" id="IPR016084">
    <property type="entry name" value="Haem_Oase-like_multi-hlx"/>
</dbReference>
<comment type="similarity">
    <text evidence="2">Belongs to the heme oxygenase family.</text>
</comment>
<dbReference type="GO" id="GO:0015979">
    <property type="term" value="P:photosynthesis"/>
    <property type="evidence" value="ECO:0007669"/>
    <property type="project" value="UniProtKB-KW"/>
</dbReference>
<dbReference type="InterPro" id="IPR016951">
    <property type="entry name" value="Haem_Oase_decyc_pln"/>
</dbReference>
<evidence type="ECO:0000256" key="5">
    <source>
        <dbReference type="ARBA" id="ARBA00022640"/>
    </source>
</evidence>
<dbReference type="KEGG" id="mcha:111012272"/>
<keyword evidence="3" id="KW-0150">Chloroplast</keyword>
<dbReference type="Gene3D" id="1.20.910.10">
    <property type="entry name" value="Heme oxygenase-like"/>
    <property type="match status" value="1"/>
</dbReference>
<dbReference type="SUPFAM" id="SSF48613">
    <property type="entry name" value="Heme oxygenase-like"/>
    <property type="match status" value="1"/>
</dbReference>
<keyword evidence="5" id="KW-0934">Plastid</keyword>